<evidence type="ECO:0000313" key="1">
    <source>
        <dbReference type="EMBL" id="KAH3862205.1"/>
    </source>
</evidence>
<proteinExistence type="predicted"/>
<reference evidence="1" key="2">
    <citation type="submission" date="2020-11" db="EMBL/GenBank/DDBJ databases">
        <authorList>
            <person name="McCartney M.A."/>
            <person name="Auch B."/>
            <person name="Kono T."/>
            <person name="Mallez S."/>
            <person name="Becker A."/>
            <person name="Gohl D.M."/>
            <person name="Silverstein K.A.T."/>
            <person name="Koren S."/>
            <person name="Bechman K.B."/>
            <person name="Herman A."/>
            <person name="Abrahante J.E."/>
            <person name="Garbe J."/>
        </authorList>
    </citation>
    <scope>NUCLEOTIDE SEQUENCE</scope>
    <source>
        <strain evidence="1">Duluth1</strain>
        <tissue evidence="1">Whole animal</tissue>
    </source>
</reference>
<dbReference type="EMBL" id="JAIWYP010000002">
    <property type="protein sequence ID" value="KAH3862205.1"/>
    <property type="molecule type" value="Genomic_DNA"/>
</dbReference>
<evidence type="ECO:0000313" key="2">
    <source>
        <dbReference type="Proteomes" id="UP000828390"/>
    </source>
</evidence>
<dbReference type="AlphaFoldDB" id="A0A9D4LNU8"/>
<sequence>MKEGSNQPMTWTEYWDLIVVVDTTATDFLMQVVLLKSVIMHIQSCSQIVKGVVFVS</sequence>
<protein>
    <submittedName>
        <fullName evidence="1">Uncharacterized protein</fullName>
    </submittedName>
</protein>
<gene>
    <name evidence="1" type="ORF">DPMN_025171</name>
</gene>
<accession>A0A9D4LNU8</accession>
<organism evidence="1 2">
    <name type="scientific">Dreissena polymorpha</name>
    <name type="common">Zebra mussel</name>
    <name type="synonym">Mytilus polymorpha</name>
    <dbReference type="NCBI Taxonomy" id="45954"/>
    <lineage>
        <taxon>Eukaryota</taxon>
        <taxon>Metazoa</taxon>
        <taxon>Spiralia</taxon>
        <taxon>Lophotrochozoa</taxon>
        <taxon>Mollusca</taxon>
        <taxon>Bivalvia</taxon>
        <taxon>Autobranchia</taxon>
        <taxon>Heteroconchia</taxon>
        <taxon>Euheterodonta</taxon>
        <taxon>Imparidentia</taxon>
        <taxon>Neoheterodontei</taxon>
        <taxon>Myida</taxon>
        <taxon>Dreissenoidea</taxon>
        <taxon>Dreissenidae</taxon>
        <taxon>Dreissena</taxon>
    </lineage>
</organism>
<dbReference type="Proteomes" id="UP000828390">
    <property type="component" value="Unassembled WGS sequence"/>
</dbReference>
<comment type="caution">
    <text evidence="1">The sequence shown here is derived from an EMBL/GenBank/DDBJ whole genome shotgun (WGS) entry which is preliminary data.</text>
</comment>
<keyword evidence="2" id="KW-1185">Reference proteome</keyword>
<name>A0A9D4LNU8_DREPO</name>
<reference evidence="1" key="1">
    <citation type="journal article" date="2019" name="bioRxiv">
        <title>The Genome of the Zebra Mussel, Dreissena polymorpha: A Resource for Invasive Species Research.</title>
        <authorList>
            <person name="McCartney M.A."/>
            <person name="Auch B."/>
            <person name="Kono T."/>
            <person name="Mallez S."/>
            <person name="Zhang Y."/>
            <person name="Obille A."/>
            <person name="Becker A."/>
            <person name="Abrahante J.E."/>
            <person name="Garbe J."/>
            <person name="Badalamenti J.P."/>
            <person name="Herman A."/>
            <person name="Mangelson H."/>
            <person name="Liachko I."/>
            <person name="Sullivan S."/>
            <person name="Sone E.D."/>
            <person name="Koren S."/>
            <person name="Silverstein K.A.T."/>
            <person name="Beckman K.B."/>
            <person name="Gohl D.M."/>
        </authorList>
    </citation>
    <scope>NUCLEOTIDE SEQUENCE</scope>
    <source>
        <strain evidence="1">Duluth1</strain>
        <tissue evidence="1">Whole animal</tissue>
    </source>
</reference>